<feature type="region of interest" description="Disordered" evidence="5">
    <location>
        <begin position="182"/>
        <end position="475"/>
    </location>
</feature>
<organism evidence="6 7">
    <name type="scientific">Acanthaster planci</name>
    <name type="common">Crown-of-thorns starfish</name>
    <dbReference type="NCBI Taxonomy" id="133434"/>
    <lineage>
        <taxon>Eukaryota</taxon>
        <taxon>Metazoa</taxon>
        <taxon>Echinodermata</taxon>
        <taxon>Eleutherozoa</taxon>
        <taxon>Asterozoa</taxon>
        <taxon>Asteroidea</taxon>
        <taxon>Valvatacea</taxon>
        <taxon>Valvatida</taxon>
        <taxon>Acanthasteridae</taxon>
        <taxon>Acanthaster</taxon>
    </lineage>
</organism>
<feature type="compositionally biased region" description="Acidic residues" evidence="5">
    <location>
        <begin position="329"/>
        <end position="338"/>
    </location>
</feature>
<keyword evidence="3" id="KW-0235">DNA replication</keyword>
<dbReference type="Pfam" id="PF09507">
    <property type="entry name" value="CDC27"/>
    <property type="match status" value="1"/>
</dbReference>
<sequence>MAGDMYLENLEEFLFDEDKVVTYRWLSQTLSVHVNQAKQMLETFVQHQESKANSQSINVTYLLSGIQNADNGVSINKVLVVADKDLEKTEASMTSVISKHVYSVQKAALKDSNSLYMTDYQIIKDNIKQPNRFSAIKCIEAKPRTTQELVELEAHSSYPVSDTSPQPKMNGSAEKHVIENLKQDSQRSVTNKAGKGRITSFGGFASGNNKVSSADTSCVMKEEQKQTQLSSKAKGGMMAFLNRPSSAKPKKEDRSSPPSKPSTIHKAREVTKPADTQDKIRGMEKDVNTGGKVKRKAGKIEVSDSDSEEERQARKRRRRIIEQDSSSSSEDELSDMEDSPIPPTPPPDPVDMNPSSDSENKDITDRSSHAPGTKEPATTSPGSGKKRRRKRVLKNKTTVDADGCMVTEKVWESDWTDMSEDEAPPSKQMTPAPSQPSPKEGGAKRGGEEEGKQKKMSPGSGKAKQRSLMSFFKKK</sequence>
<comment type="subcellular location">
    <subcellularLocation>
        <location evidence="1">Nucleus</location>
    </subcellularLocation>
</comment>
<name>A0A8B7YVI1_ACAPL</name>
<feature type="compositionally biased region" description="Basic and acidic residues" evidence="5">
    <location>
        <begin position="266"/>
        <end position="287"/>
    </location>
</feature>
<accession>A0A8B7YVI1</accession>
<feature type="compositionally biased region" description="Basic and acidic residues" evidence="5">
    <location>
        <begin position="441"/>
        <end position="453"/>
    </location>
</feature>
<evidence type="ECO:0000313" key="7">
    <source>
        <dbReference type="RefSeq" id="XP_022095326.1"/>
    </source>
</evidence>
<dbReference type="GO" id="GO:0043625">
    <property type="term" value="C:delta DNA polymerase complex"/>
    <property type="evidence" value="ECO:0007669"/>
    <property type="project" value="InterPro"/>
</dbReference>
<evidence type="ECO:0000256" key="2">
    <source>
        <dbReference type="ARBA" id="ARBA00017589"/>
    </source>
</evidence>
<dbReference type="GO" id="GO:0006297">
    <property type="term" value="P:nucleotide-excision repair, DNA gap filling"/>
    <property type="evidence" value="ECO:0007669"/>
    <property type="project" value="TreeGrafter"/>
</dbReference>
<dbReference type="GO" id="GO:0003887">
    <property type="term" value="F:DNA-directed DNA polymerase activity"/>
    <property type="evidence" value="ECO:0007669"/>
    <property type="project" value="TreeGrafter"/>
</dbReference>
<dbReference type="PANTHER" id="PTHR17598">
    <property type="entry name" value="DNA POLYMERASE DELTA SUBUNIT 3"/>
    <property type="match status" value="1"/>
</dbReference>
<dbReference type="FunFam" id="3.90.1030.20:FF:000002">
    <property type="entry name" value="DNA polymerase delta subunit"/>
    <property type="match status" value="1"/>
</dbReference>
<keyword evidence="4" id="KW-0539">Nucleus</keyword>
<reference evidence="7" key="1">
    <citation type="submission" date="2025-08" db="UniProtKB">
        <authorList>
            <consortium name="RefSeq"/>
        </authorList>
    </citation>
    <scope>IDENTIFICATION</scope>
</reference>
<dbReference type="Gene3D" id="3.90.1030.20">
    <property type="entry name" value="DNA polymerase delta, p66 (Cdc27) subunit, wHTH domain"/>
    <property type="match status" value="1"/>
</dbReference>
<feature type="compositionally biased region" description="Basic and acidic residues" evidence="5">
    <location>
        <begin position="358"/>
        <end position="368"/>
    </location>
</feature>
<evidence type="ECO:0000256" key="5">
    <source>
        <dbReference type="SAM" id="MobiDB-lite"/>
    </source>
</evidence>
<evidence type="ECO:0000313" key="6">
    <source>
        <dbReference type="Proteomes" id="UP000694845"/>
    </source>
</evidence>
<feature type="compositionally biased region" description="Basic residues" evidence="5">
    <location>
        <begin position="384"/>
        <end position="394"/>
    </location>
</feature>
<dbReference type="KEGG" id="aplc:110981762"/>
<proteinExistence type="predicted"/>
<feature type="compositionally biased region" description="Polar residues" evidence="5">
    <location>
        <begin position="206"/>
        <end position="216"/>
    </location>
</feature>
<evidence type="ECO:0000256" key="3">
    <source>
        <dbReference type="ARBA" id="ARBA00022705"/>
    </source>
</evidence>
<dbReference type="CTD" id="10714"/>
<dbReference type="AlphaFoldDB" id="A0A8B7YVI1"/>
<dbReference type="InterPro" id="IPR019038">
    <property type="entry name" value="POLD3"/>
</dbReference>
<dbReference type="RefSeq" id="XP_022095326.1">
    <property type="nucleotide sequence ID" value="XM_022239634.1"/>
</dbReference>
<dbReference type="OrthoDB" id="514823at2759"/>
<dbReference type="GO" id="GO:0006271">
    <property type="term" value="P:DNA strand elongation involved in DNA replication"/>
    <property type="evidence" value="ECO:0007669"/>
    <property type="project" value="TreeGrafter"/>
</dbReference>
<keyword evidence="6" id="KW-1185">Reference proteome</keyword>
<feature type="compositionally biased region" description="Acidic residues" evidence="5">
    <location>
        <begin position="414"/>
        <end position="423"/>
    </location>
</feature>
<dbReference type="OMA" id="QMLYDFH"/>
<protein>
    <recommendedName>
        <fullName evidence="2">DNA polymerase delta subunit 3</fullName>
    </recommendedName>
</protein>
<feature type="compositionally biased region" description="Pro residues" evidence="5">
    <location>
        <begin position="340"/>
        <end position="349"/>
    </location>
</feature>
<dbReference type="GO" id="GO:1904161">
    <property type="term" value="P:DNA synthesis involved in UV-damage excision repair"/>
    <property type="evidence" value="ECO:0007669"/>
    <property type="project" value="TreeGrafter"/>
</dbReference>
<dbReference type="InterPro" id="IPR041913">
    <property type="entry name" value="POLD3_sf"/>
</dbReference>
<dbReference type="PANTHER" id="PTHR17598:SF13">
    <property type="entry name" value="DNA POLYMERASE DELTA SUBUNIT 3"/>
    <property type="match status" value="1"/>
</dbReference>
<evidence type="ECO:0000256" key="1">
    <source>
        <dbReference type="ARBA" id="ARBA00004123"/>
    </source>
</evidence>
<dbReference type="GeneID" id="110981762"/>
<evidence type="ECO:0000256" key="4">
    <source>
        <dbReference type="ARBA" id="ARBA00023242"/>
    </source>
</evidence>
<dbReference type="Proteomes" id="UP000694845">
    <property type="component" value="Unplaced"/>
</dbReference>
<gene>
    <name evidence="7" type="primary">LOC110981762</name>
</gene>